<keyword evidence="8" id="KW-0539">Nucleus</keyword>
<dbReference type="GO" id="GO:0000160">
    <property type="term" value="P:phosphorelay signal transduction system"/>
    <property type="evidence" value="ECO:0007669"/>
    <property type="project" value="UniProtKB-KW"/>
</dbReference>
<sequence length="343" mass="39279">MHSLNIMDHELWPSGGLRVLVIDNNPSYLSVMEQLLIKCSYKVTTYNNVREAMSFIYGNQQTVDLIICDAFFPTEDSLLILREVTSKFDIPTVIMSSNGDTRTVMKYITNGASDFLIKPMRIEELKNIWQHVFRKKIGAEHRKCNSAQHVDQLSYRSMGINQATTALDSEIRENNNGTVTDIRDLKKSRLSWTMQLHRQFIAAVNSLGVDKAVPKKILELMKVKHLTREQVASHLQKYRLHLRNSTQTLHKDDTPSSSSHPSPNESSILRTQLNNSSSDSLYIDQDGCMEITDYSLPRDDLSSGSNCMLGERNNYSPEGFQDFRWDPDKQGSETTYLWNFEAE</sequence>
<dbReference type="Pfam" id="PF00249">
    <property type="entry name" value="Myb_DNA-binding"/>
    <property type="match status" value="1"/>
</dbReference>
<keyword evidence="3" id="KW-0902">Two-component regulatory system</keyword>
<evidence type="ECO:0000259" key="12">
    <source>
        <dbReference type="PROSITE" id="PS51294"/>
    </source>
</evidence>
<dbReference type="PROSITE" id="PS50110">
    <property type="entry name" value="RESPONSE_REGULATORY"/>
    <property type="match status" value="1"/>
</dbReference>
<dbReference type="Proteomes" id="UP001497457">
    <property type="component" value="Unassembled WGS sequence"/>
</dbReference>
<evidence type="ECO:0000313" key="14">
    <source>
        <dbReference type="Proteomes" id="UP001497457"/>
    </source>
</evidence>
<evidence type="ECO:0000256" key="3">
    <source>
        <dbReference type="ARBA" id="ARBA00023012"/>
    </source>
</evidence>
<feature type="modified residue" description="4-aspartylphosphate" evidence="9">
    <location>
        <position position="69"/>
    </location>
</feature>
<keyword evidence="7" id="KW-0804">Transcription</keyword>
<dbReference type="InterPro" id="IPR011006">
    <property type="entry name" value="CheY-like_superfamily"/>
</dbReference>
<dbReference type="SUPFAM" id="SSF46689">
    <property type="entry name" value="Homeodomain-like"/>
    <property type="match status" value="1"/>
</dbReference>
<keyword evidence="6" id="KW-0010">Activator</keyword>
<keyword evidence="4" id="KW-0805">Transcription regulation</keyword>
<dbReference type="FunFam" id="1.10.10.60:FF:000007">
    <property type="entry name" value="Two-component response regulator"/>
    <property type="match status" value="1"/>
</dbReference>
<dbReference type="SUPFAM" id="SSF52172">
    <property type="entry name" value="CheY-like"/>
    <property type="match status" value="1"/>
</dbReference>
<dbReference type="InterPro" id="IPR045279">
    <property type="entry name" value="ARR-like"/>
</dbReference>
<dbReference type="AlphaFoldDB" id="A0ABC9GTY9"/>
<dbReference type="EMBL" id="CAXIPR030000475">
    <property type="protein sequence ID" value="CAM0146057.1"/>
    <property type="molecule type" value="Genomic_DNA"/>
</dbReference>
<keyword evidence="5" id="KW-0238">DNA-binding</keyword>
<dbReference type="GO" id="GO:0003677">
    <property type="term" value="F:DNA binding"/>
    <property type="evidence" value="ECO:0007669"/>
    <property type="project" value="UniProtKB-KW"/>
</dbReference>
<dbReference type="Gene3D" id="1.10.10.60">
    <property type="entry name" value="Homeodomain-like"/>
    <property type="match status" value="1"/>
</dbReference>
<dbReference type="SMART" id="SM00448">
    <property type="entry name" value="REC"/>
    <property type="match status" value="1"/>
</dbReference>
<proteinExistence type="predicted"/>
<dbReference type="PROSITE" id="PS51294">
    <property type="entry name" value="HTH_MYB"/>
    <property type="match status" value="1"/>
</dbReference>
<evidence type="ECO:0000259" key="11">
    <source>
        <dbReference type="PROSITE" id="PS50110"/>
    </source>
</evidence>
<dbReference type="CDD" id="cd17584">
    <property type="entry name" value="REC_typeB_ARR-like"/>
    <property type="match status" value="1"/>
</dbReference>
<evidence type="ECO:0000256" key="6">
    <source>
        <dbReference type="ARBA" id="ARBA00023159"/>
    </source>
</evidence>
<protein>
    <submittedName>
        <fullName evidence="13">Uncharacterized protein</fullName>
    </submittedName>
</protein>
<gene>
    <name evidence="13" type="ORF">URODEC1_LOCUS119692</name>
</gene>
<comment type="subcellular location">
    <subcellularLocation>
        <location evidence="1">Nucleus</location>
    </subcellularLocation>
</comment>
<feature type="compositionally biased region" description="Low complexity" evidence="10">
    <location>
        <begin position="255"/>
        <end position="267"/>
    </location>
</feature>
<dbReference type="InterPro" id="IPR009057">
    <property type="entry name" value="Homeodomain-like_sf"/>
</dbReference>
<dbReference type="PANTHER" id="PTHR43874:SF65">
    <property type="entry name" value="TWO-COMPONENT RESPONSE REGULATOR ORR30"/>
    <property type="match status" value="1"/>
</dbReference>
<dbReference type="InterPro" id="IPR001005">
    <property type="entry name" value="SANT/Myb"/>
</dbReference>
<evidence type="ECO:0000256" key="4">
    <source>
        <dbReference type="ARBA" id="ARBA00023015"/>
    </source>
</evidence>
<keyword evidence="2 9" id="KW-0597">Phosphoprotein</keyword>
<evidence type="ECO:0000256" key="1">
    <source>
        <dbReference type="ARBA" id="ARBA00004123"/>
    </source>
</evidence>
<evidence type="ECO:0000256" key="2">
    <source>
        <dbReference type="ARBA" id="ARBA00022553"/>
    </source>
</evidence>
<dbReference type="NCBIfam" id="TIGR01557">
    <property type="entry name" value="myb_SHAQKYF"/>
    <property type="match status" value="1"/>
</dbReference>
<dbReference type="Pfam" id="PF00072">
    <property type="entry name" value="Response_reg"/>
    <property type="match status" value="1"/>
</dbReference>
<dbReference type="Gene3D" id="3.40.50.2300">
    <property type="match status" value="1"/>
</dbReference>
<evidence type="ECO:0000256" key="7">
    <source>
        <dbReference type="ARBA" id="ARBA00023163"/>
    </source>
</evidence>
<comment type="caution">
    <text evidence="13">The sequence shown here is derived from an EMBL/GenBank/DDBJ whole genome shotgun (WGS) entry which is preliminary data.</text>
</comment>
<organism evidence="13 14">
    <name type="scientific">Urochloa decumbens</name>
    <dbReference type="NCBI Taxonomy" id="240449"/>
    <lineage>
        <taxon>Eukaryota</taxon>
        <taxon>Viridiplantae</taxon>
        <taxon>Streptophyta</taxon>
        <taxon>Embryophyta</taxon>
        <taxon>Tracheophyta</taxon>
        <taxon>Spermatophyta</taxon>
        <taxon>Magnoliopsida</taxon>
        <taxon>Liliopsida</taxon>
        <taxon>Poales</taxon>
        <taxon>Poaceae</taxon>
        <taxon>PACMAD clade</taxon>
        <taxon>Panicoideae</taxon>
        <taxon>Panicodae</taxon>
        <taxon>Paniceae</taxon>
        <taxon>Melinidinae</taxon>
        <taxon>Urochloa</taxon>
    </lineage>
</organism>
<accession>A0ABC9GTY9</accession>
<keyword evidence="14" id="KW-1185">Reference proteome</keyword>
<dbReference type="InterPro" id="IPR006447">
    <property type="entry name" value="Myb_dom_plants"/>
</dbReference>
<feature type="domain" description="Response regulatory" evidence="11">
    <location>
        <begin position="18"/>
        <end position="133"/>
    </location>
</feature>
<dbReference type="InterPro" id="IPR001789">
    <property type="entry name" value="Sig_transdc_resp-reg_receiver"/>
</dbReference>
<dbReference type="PANTHER" id="PTHR43874">
    <property type="entry name" value="TWO-COMPONENT RESPONSE REGULATOR"/>
    <property type="match status" value="1"/>
</dbReference>
<evidence type="ECO:0000256" key="9">
    <source>
        <dbReference type="PROSITE-ProRule" id="PRU00169"/>
    </source>
</evidence>
<name>A0ABC9GTY9_9POAL</name>
<dbReference type="InterPro" id="IPR017930">
    <property type="entry name" value="Myb_dom"/>
</dbReference>
<feature type="region of interest" description="Disordered" evidence="10">
    <location>
        <begin position="244"/>
        <end position="270"/>
    </location>
</feature>
<evidence type="ECO:0000256" key="10">
    <source>
        <dbReference type="SAM" id="MobiDB-lite"/>
    </source>
</evidence>
<evidence type="ECO:0000256" key="8">
    <source>
        <dbReference type="ARBA" id="ARBA00023242"/>
    </source>
</evidence>
<reference evidence="13" key="1">
    <citation type="submission" date="2024-10" db="EMBL/GenBank/DDBJ databases">
        <authorList>
            <person name="Ryan C."/>
        </authorList>
    </citation>
    <scope>NUCLEOTIDE SEQUENCE [LARGE SCALE GENOMIC DNA]</scope>
</reference>
<feature type="domain" description="HTH myb-type" evidence="12">
    <location>
        <begin position="184"/>
        <end position="243"/>
    </location>
</feature>
<evidence type="ECO:0000256" key="5">
    <source>
        <dbReference type="ARBA" id="ARBA00023125"/>
    </source>
</evidence>
<dbReference type="GO" id="GO:0005634">
    <property type="term" value="C:nucleus"/>
    <property type="evidence" value="ECO:0007669"/>
    <property type="project" value="UniProtKB-SubCell"/>
</dbReference>
<evidence type="ECO:0000313" key="13">
    <source>
        <dbReference type="EMBL" id="CAM0146057.1"/>
    </source>
</evidence>